<dbReference type="Pfam" id="PF01027">
    <property type="entry name" value="Bax1-I"/>
    <property type="match status" value="1"/>
</dbReference>
<evidence type="ECO:0000256" key="6">
    <source>
        <dbReference type="RuleBase" id="RU004379"/>
    </source>
</evidence>
<evidence type="ECO:0000256" key="5">
    <source>
        <dbReference type="ARBA" id="ARBA00023136"/>
    </source>
</evidence>
<dbReference type="CDD" id="cd10432">
    <property type="entry name" value="BI-1-like_bacterial"/>
    <property type="match status" value="1"/>
</dbReference>
<evidence type="ECO:0000256" key="2">
    <source>
        <dbReference type="ARBA" id="ARBA00010350"/>
    </source>
</evidence>
<reference evidence="7 8" key="1">
    <citation type="submission" date="2020-03" db="EMBL/GenBank/DDBJ databases">
        <title>Genomic Encyclopedia of Type Strains, Phase IV (KMG-V): Genome sequencing to study the core and pangenomes of soil and plant-associated prokaryotes.</title>
        <authorList>
            <person name="Whitman W."/>
        </authorList>
    </citation>
    <scope>NUCLEOTIDE SEQUENCE [LARGE SCALE GENOMIC DNA]</scope>
    <source>
        <strain evidence="7 8">1B</strain>
    </source>
</reference>
<feature type="transmembrane region" description="Helical" evidence="6">
    <location>
        <begin position="73"/>
        <end position="92"/>
    </location>
</feature>
<evidence type="ECO:0000313" key="8">
    <source>
        <dbReference type="Proteomes" id="UP000717634"/>
    </source>
</evidence>
<comment type="similarity">
    <text evidence="2 6">Belongs to the BI1 family.</text>
</comment>
<feature type="transmembrane region" description="Helical" evidence="6">
    <location>
        <begin position="129"/>
        <end position="147"/>
    </location>
</feature>
<feature type="transmembrane region" description="Helical" evidence="6">
    <location>
        <begin position="104"/>
        <end position="123"/>
    </location>
</feature>
<gene>
    <name evidence="7" type="ORF">HBN54_003339</name>
</gene>
<keyword evidence="8" id="KW-1185">Reference proteome</keyword>
<keyword evidence="5 6" id="KW-0472">Membrane</keyword>
<protein>
    <recommendedName>
        <fullName evidence="9">Bax inhibitor-1/YccA family protein</fullName>
    </recommendedName>
</protein>
<keyword evidence="3 6" id="KW-0812">Transmembrane</keyword>
<feature type="transmembrane region" description="Helical" evidence="6">
    <location>
        <begin position="48"/>
        <end position="67"/>
    </location>
</feature>
<feature type="transmembrane region" description="Helical" evidence="6">
    <location>
        <begin position="168"/>
        <end position="191"/>
    </location>
</feature>
<dbReference type="InterPro" id="IPR006214">
    <property type="entry name" value="Bax_inhibitor_1-related"/>
</dbReference>
<dbReference type="PANTHER" id="PTHR23291">
    <property type="entry name" value="BAX INHIBITOR-RELATED"/>
    <property type="match status" value="1"/>
</dbReference>
<accession>A0ABX1HKH1</accession>
<dbReference type="Proteomes" id="UP000717634">
    <property type="component" value="Unassembled WGS sequence"/>
</dbReference>
<dbReference type="PANTHER" id="PTHR23291:SF50">
    <property type="entry name" value="PROTEIN LIFEGUARD 4"/>
    <property type="match status" value="1"/>
</dbReference>
<sequence>MFASTSPELINFVFGTRFVFMGLIILELVIVGFLSARIFDWSLGKVQAAFVGYAVLNGVTLSCVFLAYTSASIASTFFVTAGTFGVMSLFGYFTKADLSGWGKLLSMAVIGLVIAMVVNIFLNNSVLEIVTSFIGVLIFTALTAYDTQKLKQLALLGVTEGEETSNKASILGALTLYLDFVNLFLFLLRIFGRRR</sequence>
<evidence type="ECO:0000256" key="1">
    <source>
        <dbReference type="ARBA" id="ARBA00004141"/>
    </source>
</evidence>
<evidence type="ECO:0008006" key="9">
    <source>
        <dbReference type="Google" id="ProtNLM"/>
    </source>
</evidence>
<comment type="subcellular location">
    <subcellularLocation>
        <location evidence="1">Membrane</location>
        <topology evidence="1">Multi-pass membrane protein</topology>
    </subcellularLocation>
</comment>
<evidence type="ECO:0000256" key="3">
    <source>
        <dbReference type="ARBA" id="ARBA00022692"/>
    </source>
</evidence>
<organism evidence="7 8">
    <name type="scientific">Hymenobacter artigasi</name>
    <dbReference type="NCBI Taxonomy" id="2719616"/>
    <lineage>
        <taxon>Bacteria</taxon>
        <taxon>Pseudomonadati</taxon>
        <taxon>Bacteroidota</taxon>
        <taxon>Cytophagia</taxon>
        <taxon>Cytophagales</taxon>
        <taxon>Hymenobacteraceae</taxon>
        <taxon>Hymenobacter</taxon>
    </lineage>
</organism>
<evidence type="ECO:0000313" key="7">
    <source>
        <dbReference type="EMBL" id="NKI90732.1"/>
    </source>
</evidence>
<name>A0ABX1HKH1_9BACT</name>
<comment type="caution">
    <text evidence="7">The sequence shown here is derived from an EMBL/GenBank/DDBJ whole genome shotgun (WGS) entry which is preliminary data.</text>
</comment>
<keyword evidence="4 6" id="KW-1133">Transmembrane helix</keyword>
<proteinExistence type="inferred from homology"/>
<evidence type="ECO:0000256" key="4">
    <source>
        <dbReference type="ARBA" id="ARBA00022989"/>
    </source>
</evidence>
<dbReference type="EMBL" id="JAAVTK010000010">
    <property type="protein sequence ID" value="NKI90732.1"/>
    <property type="molecule type" value="Genomic_DNA"/>
</dbReference>
<feature type="transmembrane region" description="Helical" evidence="6">
    <location>
        <begin position="12"/>
        <end position="36"/>
    </location>
</feature>